<evidence type="ECO:0000256" key="3">
    <source>
        <dbReference type="ARBA" id="ARBA00010907"/>
    </source>
</evidence>
<dbReference type="InterPro" id="IPR001494">
    <property type="entry name" value="Importin-beta_N"/>
</dbReference>
<accession>A0AAD9JQV4</accession>
<keyword evidence="4" id="KW-0813">Transport</keyword>
<dbReference type="InterPro" id="IPR011989">
    <property type="entry name" value="ARM-like"/>
</dbReference>
<evidence type="ECO:0000256" key="6">
    <source>
        <dbReference type="ARBA" id="ARBA00022737"/>
    </source>
</evidence>
<keyword evidence="12" id="KW-1185">Reference proteome</keyword>
<evidence type="ECO:0000256" key="4">
    <source>
        <dbReference type="ARBA" id="ARBA00022448"/>
    </source>
</evidence>
<dbReference type="SMART" id="SM00185">
    <property type="entry name" value="ARM"/>
    <property type="match status" value="3"/>
</dbReference>
<dbReference type="InterPro" id="IPR058584">
    <property type="entry name" value="IMB1_TNPO1-like_TPR"/>
</dbReference>
<keyword evidence="5" id="KW-0963">Cytoplasm</keyword>
<evidence type="ECO:0000256" key="7">
    <source>
        <dbReference type="ARBA" id="ARBA00022927"/>
    </source>
</evidence>
<organism evidence="11 12">
    <name type="scientific">Paralvinella palmiformis</name>
    <dbReference type="NCBI Taxonomy" id="53620"/>
    <lineage>
        <taxon>Eukaryota</taxon>
        <taxon>Metazoa</taxon>
        <taxon>Spiralia</taxon>
        <taxon>Lophotrochozoa</taxon>
        <taxon>Annelida</taxon>
        <taxon>Polychaeta</taxon>
        <taxon>Sedentaria</taxon>
        <taxon>Canalipalpata</taxon>
        <taxon>Terebellida</taxon>
        <taxon>Terebelliformia</taxon>
        <taxon>Alvinellidae</taxon>
        <taxon>Paralvinella</taxon>
    </lineage>
</organism>
<dbReference type="InterPro" id="IPR000225">
    <property type="entry name" value="Armadillo"/>
</dbReference>
<feature type="repeat" description="HEAT" evidence="9">
    <location>
        <begin position="320"/>
        <end position="358"/>
    </location>
</feature>
<dbReference type="SMART" id="SM00913">
    <property type="entry name" value="IBN_N"/>
    <property type="match status" value="1"/>
</dbReference>
<dbReference type="EMBL" id="JAODUP010000202">
    <property type="protein sequence ID" value="KAK2156935.1"/>
    <property type="molecule type" value="Genomic_DNA"/>
</dbReference>
<evidence type="ECO:0000259" key="10">
    <source>
        <dbReference type="PROSITE" id="PS50166"/>
    </source>
</evidence>
<dbReference type="PANTHER" id="PTHR10527">
    <property type="entry name" value="IMPORTIN BETA"/>
    <property type="match status" value="1"/>
</dbReference>
<dbReference type="PROSITE" id="PS50166">
    <property type="entry name" value="IMPORTIN_B_NT"/>
    <property type="match status" value="1"/>
</dbReference>
<dbReference type="Pfam" id="PF25574">
    <property type="entry name" value="TPR_IMB1"/>
    <property type="match status" value="2"/>
</dbReference>
<dbReference type="Gene3D" id="1.25.10.10">
    <property type="entry name" value="Leucine-rich Repeat Variant"/>
    <property type="match status" value="2"/>
</dbReference>
<evidence type="ECO:0000313" key="11">
    <source>
        <dbReference type="EMBL" id="KAK2156935.1"/>
    </source>
</evidence>
<dbReference type="PROSITE" id="PS50077">
    <property type="entry name" value="HEAT_REPEAT"/>
    <property type="match status" value="1"/>
</dbReference>
<dbReference type="GO" id="GO:0005737">
    <property type="term" value="C:cytoplasm"/>
    <property type="evidence" value="ECO:0007669"/>
    <property type="project" value="UniProtKB-SubCell"/>
</dbReference>
<evidence type="ECO:0000256" key="5">
    <source>
        <dbReference type="ARBA" id="ARBA00022490"/>
    </source>
</evidence>
<comment type="subcellular location">
    <subcellularLocation>
        <location evidence="2">Cytoplasm</location>
    </subcellularLocation>
    <subcellularLocation>
        <location evidence="1">Nucleus envelope</location>
    </subcellularLocation>
</comment>
<gene>
    <name evidence="11" type="ORF">LSH36_202g09102</name>
</gene>
<evidence type="ECO:0000256" key="8">
    <source>
        <dbReference type="ARBA" id="ARBA00023242"/>
    </source>
</evidence>
<dbReference type="InterPro" id="IPR016024">
    <property type="entry name" value="ARM-type_fold"/>
</dbReference>
<dbReference type="Proteomes" id="UP001208570">
    <property type="component" value="Unassembled WGS sequence"/>
</dbReference>
<dbReference type="Pfam" id="PF03810">
    <property type="entry name" value="IBN_N"/>
    <property type="match status" value="1"/>
</dbReference>
<evidence type="ECO:0000256" key="2">
    <source>
        <dbReference type="ARBA" id="ARBA00004496"/>
    </source>
</evidence>
<dbReference type="GO" id="GO:0031267">
    <property type="term" value="F:small GTPase binding"/>
    <property type="evidence" value="ECO:0007669"/>
    <property type="project" value="InterPro"/>
</dbReference>
<evidence type="ECO:0000313" key="12">
    <source>
        <dbReference type="Proteomes" id="UP001208570"/>
    </source>
</evidence>
<evidence type="ECO:0000256" key="1">
    <source>
        <dbReference type="ARBA" id="ARBA00004259"/>
    </source>
</evidence>
<reference evidence="11" key="1">
    <citation type="journal article" date="2023" name="Mol. Biol. Evol.">
        <title>Third-Generation Sequencing Reveals the Adaptive Role of the Epigenome in Three Deep-Sea Polychaetes.</title>
        <authorList>
            <person name="Perez M."/>
            <person name="Aroh O."/>
            <person name="Sun Y."/>
            <person name="Lan Y."/>
            <person name="Juniper S.K."/>
            <person name="Young C.R."/>
            <person name="Angers B."/>
            <person name="Qian P.Y."/>
        </authorList>
    </citation>
    <scope>NUCLEOTIDE SEQUENCE</scope>
    <source>
        <strain evidence="11">P08H-3</strain>
    </source>
</reference>
<name>A0AAD9JQV4_9ANNE</name>
<keyword evidence="8" id="KW-0539">Nucleus</keyword>
<dbReference type="GO" id="GO:0006606">
    <property type="term" value="P:protein import into nucleus"/>
    <property type="evidence" value="ECO:0007669"/>
    <property type="project" value="InterPro"/>
</dbReference>
<dbReference type="InterPro" id="IPR040122">
    <property type="entry name" value="Importin_beta"/>
</dbReference>
<dbReference type="AlphaFoldDB" id="A0AAD9JQV4"/>
<proteinExistence type="inferred from homology"/>
<evidence type="ECO:0000256" key="9">
    <source>
        <dbReference type="PROSITE-ProRule" id="PRU00103"/>
    </source>
</evidence>
<dbReference type="GO" id="GO:0005635">
    <property type="term" value="C:nuclear envelope"/>
    <property type="evidence" value="ECO:0007669"/>
    <property type="project" value="UniProtKB-SubCell"/>
</dbReference>
<comment type="caution">
    <text evidence="11">The sequence shown here is derived from an EMBL/GenBank/DDBJ whole genome shotgun (WGS) entry which is preliminary data.</text>
</comment>
<protein>
    <recommendedName>
        <fullName evidence="10">Importin N-terminal domain-containing protein</fullName>
    </recommendedName>
</protein>
<feature type="domain" description="Importin N-terminal" evidence="10">
    <location>
        <begin position="21"/>
        <end position="101"/>
    </location>
</feature>
<comment type="similarity">
    <text evidence="3">Belongs to the importin beta family. Importin beta-1 subfamily.</text>
</comment>
<sequence>MDLITILEKTVSPDNTELETAQQFLEQAGQQNLPELLKQLSDVLKHGGNSPVARMQAGIQLKNALYSKDPVIKRTYQARWLQFPEDAKIHIKKNDPEILQTQSNAILTAIVHGMKKEEPSLRLSERHFIMQVVCEATQSLDSQVRVAALQCLVKIMSLYYQYMEHYMAPALFAITMESMKSDTDEVALQGIEFWSTVCDEEVDLGIELSEAQEQGCPPARTSRFYAKGALQYLVPILTQSLAKQEELDDDDEWNPCKAAGVCLMLLATCCEDDIVPHVLPFVKEHIKNPDWRFRDAAVMAFGAIIEGPSPEKLKPIVEQAMPTLIELLKDPSIAVRDTAAWTVGRVCEILPDAVISEHCLAPLLQALVEGLTAEPRVAANVCWAFSSLAEAAYEAADVADGEETPETYCLADGSQNNLRSAAYEALMELVKNSPKDCYVTVQKTTMVILERLQRVIQMEGHIQSTSDRVQINDLQSLLCATLQSVLRKMNKEDAPQISDAVMSAILHMLNSSSGKSGGVQEDALLCVSVLLETLGEGFLKYMEAFKSFLALGLKNFEEYQVCLAAVGLVGDLSRALNKAILPYCDDIMVILVEIVGSDYDMIDYLNDLRESCLEAYTGIVQGLKGDNEHSNVEYPSALQIHVPHMTKFIEHLALDDESSDAVISASCGLIGDLCSAFGASILELIDNESIHSLLTKGRRSKANKTKALANWATKEIRKMKNAQS</sequence>
<dbReference type="Pfam" id="PF13513">
    <property type="entry name" value="HEAT_EZ"/>
    <property type="match status" value="1"/>
</dbReference>
<dbReference type="InterPro" id="IPR021133">
    <property type="entry name" value="HEAT_type_2"/>
</dbReference>
<keyword evidence="6" id="KW-0677">Repeat</keyword>
<keyword evidence="7" id="KW-0653">Protein transport</keyword>
<dbReference type="SUPFAM" id="SSF48371">
    <property type="entry name" value="ARM repeat"/>
    <property type="match status" value="1"/>
</dbReference>